<keyword evidence="2" id="KW-1133">Transmembrane helix</keyword>
<dbReference type="EMBL" id="KB730216">
    <property type="protein sequence ID" value="ENH69354.1"/>
    <property type="molecule type" value="Genomic_DNA"/>
</dbReference>
<organism evidence="3 4">
    <name type="scientific">Fusarium oxysporum f. sp. cubense (strain race 1)</name>
    <name type="common">Panama disease fungus</name>
    <dbReference type="NCBI Taxonomy" id="1229664"/>
    <lineage>
        <taxon>Eukaryota</taxon>
        <taxon>Fungi</taxon>
        <taxon>Dikarya</taxon>
        <taxon>Ascomycota</taxon>
        <taxon>Pezizomycotina</taxon>
        <taxon>Sordariomycetes</taxon>
        <taxon>Hypocreomycetidae</taxon>
        <taxon>Hypocreales</taxon>
        <taxon>Nectriaceae</taxon>
        <taxon>Fusarium</taxon>
        <taxon>Fusarium oxysporum species complex</taxon>
    </lineage>
</organism>
<dbReference type="STRING" id="1229664.N4U2B7"/>
<proteinExistence type="predicted"/>
<reference evidence="4" key="2">
    <citation type="journal article" date="2014" name="PLoS ONE">
        <title>Genome and Transcriptome Analysis of the Fungal Pathogen Fusarium oxysporum f. sp. cubense Causing Banana Vascular Wilt Disease.</title>
        <authorList>
            <person name="Guo L."/>
            <person name="Han L."/>
            <person name="Yang L."/>
            <person name="Zeng H."/>
            <person name="Fan D."/>
            <person name="Zhu Y."/>
            <person name="Feng Y."/>
            <person name="Wang G."/>
            <person name="Peng C."/>
            <person name="Jiang X."/>
            <person name="Zhou D."/>
            <person name="Ni P."/>
            <person name="Liang C."/>
            <person name="Liu L."/>
            <person name="Wang J."/>
            <person name="Mao C."/>
            <person name="Fang X."/>
            <person name="Peng M."/>
            <person name="Huang J."/>
        </authorList>
    </citation>
    <scope>NUCLEOTIDE SEQUENCE [LARGE SCALE GENOMIC DNA]</scope>
    <source>
        <strain evidence="4">race 1</strain>
    </source>
</reference>
<name>N4U2B7_FUSC1</name>
<evidence type="ECO:0000256" key="1">
    <source>
        <dbReference type="SAM" id="MobiDB-lite"/>
    </source>
</evidence>
<dbReference type="AlphaFoldDB" id="N4U2B7"/>
<evidence type="ECO:0000313" key="3">
    <source>
        <dbReference type="EMBL" id="ENH69354.1"/>
    </source>
</evidence>
<accession>N4U2B7</accession>
<evidence type="ECO:0000313" key="4">
    <source>
        <dbReference type="Proteomes" id="UP000016928"/>
    </source>
</evidence>
<evidence type="ECO:0000256" key="2">
    <source>
        <dbReference type="SAM" id="Phobius"/>
    </source>
</evidence>
<dbReference type="HOGENOM" id="CLU_005933_0_0_1"/>
<sequence length="596" mass="66054">MLTPTPGGFSLFPSPNSSKPPPVSRNQTPKPRRSESRERRAPTPSDRRAPTPSDRRAATPQAMTPEPRPASPRNGRQTPQNRAHTPIEFEPVQNEPPKPVKVQRPRPTVQIPGRSDTGFAQGNTLVRSSSDRSRSSIAKPPLGGETTAQPLRSIFPAYNPEVPLGQQNYVPTEIQPTQMPRAVISRQTYHETPAGSAPRNPVRSPIISPMSVQSAQSSWPHRNVQQEPPLIPTVSSNEQLKNYWKVANGWQASPSEGRVYCMKLAQEKDAPVYSLSSASQPFYNLRIDPTSASAYVTLTRHDPNKPYKAPKPEASSSASSIISGVVGHNSNSSGTKVTDTKHWQEALTTTLEEESRRHPPNDGLVALLMPTPATKMAIERAQDPQSVMLAERECARLVWDEDSSHHFLVHPSLATPFCVTIERSPSWSRVEYTLEHNESPQHLAKLTRDGTGGGWLEIDTGIAAKIESYFIVDVAVTALLLVASADEKNTPAMEVFEPPPPLILTAKQEKRLSKIGKRDERKKRHMESFEIDVESQDESLGKSKPREKEDKLPFLIRVIVKIVKGLFACFIWILTISFKCVGFAFKGCYKCVGSKY</sequence>
<dbReference type="OrthoDB" id="5383338at2759"/>
<feature type="compositionally biased region" description="Low complexity" evidence="1">
    <location>
        <begin position="100"/>
        <end position="110"/>
    </location>
</feature>
<feature type="region of interest" description="Disordered" evidence="1">
    <location>
        <begin position="1"/>
        <end position="149"/>
    </location>
</feature>
<feature type="compositionally biased region" description="Basic and acidic residues" evidence="1">
    <location>
        <begin position="32"/>
        <end position="57"/>
    </location>
</feature>
<reference evidence="4" key="1">
    <citation type="submission" date="2012-09" db="EMBL/GenBank/DDBJ databases">
        <title>Genome sequencing and comparative transcriptomics of race 1 and race 4 of banana pathogen: Fusarium oxysporum f. sp. cubense.</title>
        <authorList>
            <person name="Fang X."/>
            <person name="Huang J."/>
        </authorList>
    </citation>
    <scope>NUCLEOTIDE SEQUENCE [LARGE SCALE GENOMIC DNA]</scope>
    <source>
        <strain evidence="4">race 1</strain>
    </source>
</reference>
<keyword evidence="2" id="KW-0812">Transmembrane</keyword>
<feature type="region of interest" description="Disordered" evidence="1">
    <location>
        <begin position="515"/>
        <end position="545"/>
    </location>
</feature>
<feature type="transmembrane region" description="Helical" evidence="2">
    <location>
        <begin position="554"/>
        <end position="576"/>
    </location>
</feature>
<dbReference type="VEuPathDB" id="FungiDB:FOC1_g10011702"/>
<gene>
    <name evidence="3" type="ORF">FOC1_g10011702</name>
</gene>
<dbReference type="Proteomes" id="UP000016928">
    <property type="component" value="Unassembled WGS sequence"/>
</dbReference>
<feature type="compositionally biased region" description="Polar residues" evidence="1">
    <location>
        <begin position="74"/>
        <end position="83"/>
    </location>
</feature>
<keyword evidence="2" id="KW-0472">Membrane</keyword>
<dbReference type="OMA" id="KHPPNDG"/>
<protein>
    <recommendedName>
        <fullName evidence="5">Acetylserotonin methytransferase-like protein</fullName>
    </recommendedName>
</protein>
<evidence type="ECO:0008006" key="5">
    <source>
        <dbReference type="Google" id="ProtNLM"/>
    </source>
</evidence>